<gene>
    <name evidence="3" type="ORF">DWB85_14455</name>
</gene>
<dbReference type="RefSeq" id="WP_117956037.1">
    <property type="nucleotide sequence ID" value="NZ_QRAN01000016.1"/>
</dbReference>
<dbReference type="SUPFAM" id="SSF89796">
    <property type="entry name" value="CoA-transferase family III (CaiB/BaiF)"/>
    <property type="match status" value="2"/>
</dbReference>
<protein>
    <submittedName>
        <fullName evidence="3">CoA transferase</fullName>
    </submittedName>
</protein>
<dbReference type="AlphaFoldDB" id="A0A3L7DWE4"/>
<keyword evidence="4" id="KW-1185">Reference proteome</keyword>
<dbReference type="EMBL" id="QRAN01000016">
    <property type="protein sequence ID" value="RLQ21095.1"/>
    <property type="molecule type" value="Genomic_DNA"/>
</dbReference>
<dbReference type="OrthoDB" id="9058532at2"/>
<dbReference type="PANTHER" id="PTHR48207">
    <property type="entry name" value="SUCCINATE--HYDROXYMETHYLGLUTARATE COA-TRANSFERASE"/>
    <property type="match status" value="1"/>
</dbReference>
<feature type="region of interest" description="Disordered" evidence="2">
    <location>
        <begin position="379"/>
        <end position="410"/>
    </location>
</feature>
<dbReference type="Pfam" id="PF02515">
    <property type="entry name" value="CoA_transf_3"/>
    <property type="match status" value="2"/>
</dbReference>
<name>A0A3L7DWE4_9GAMM</name>
<dbReference type="InterPro" id="IPR003673">
    <property type="entry name" value="CoA-Trfase_fam_III"/>
</dbReference>
<sequence length="828" mass="89713">MTSQQPDTALAGIRVVEICDHKGSYCGKLLADMGAEVIKVEPPGGDPDRLIPPFLHGRAEAGSSLPFLYANSNKKSVTLDITTVEGQQQLRGLVESADLLLESMPPGMLAGLNLSFDVLRADQPGLVFTSITGFGQSGPHRDYRTSEIVASALGGAMVVTGFPEDPPVKLAGSQAFVMASTMAAISSMIALHHSRATGRGQQVDISIQKTMLAVTSICGVGKWLEDGIISNRFGTGLFASVPSGTYPCKDGSVYIMVNRPKHWQVLARWVNEVSGNQEVLDPMFDGPSSMRQPYRELLDIFIAELTGQFTVEEFYREGQRRHLAVTPLSTAHGIAADPHLNARGFYVAVDHGDRGVLRFPGPPYRFSATPWRLQSPAPGAGEHNHQFRAPGGDAANTAQARGRYKPAPGADRAKEQALAGLRVVEFTAGMAGPWIGRLMAYCGADVIKVESKDYPDVSRLFVPPKAPELGVQSQLSPWLTDWNAGKRCVSLDLTRPEGANLARELIAESDIVIDNNANGVLDKLGLGFESLVRLKPELILCSSTGYGNSGPDASYISWGPNLETLSGLSGLSGFPHRECTMTQFAYPDPLAALYGLFAILCALEYRRKSGRGQQVNISQLEATVASIGDVLLEVLVDDVEPAKIGNRSLYMAPQGVYRCRDDSGNDDRWCAITIASDAQWQDFCRLLEKPEWIDDPQFNSLSGRLANHDLLDRGIEQWTRTRDPYEVMHSLQAAGIAAGVAQHVEDQWLRDPHLHARQFFEEIAHEKKGTVIAPGLPLGLLGTPGRTPHAGRGRGQDNHAVFCQLLGLGEGEFSRLLDAGVIQAPDEP</sequence>
<evidence type="ECO:0000313" key="3">
    <source>
        <dbReference type="EMBL" id="RLQ21095.1"/>
    </source>
</evidence>
<organism evidence="3 4">
    <name type="scientific">Seongchinamella sediminis</name>
    <dbReference type="NCBI Taxonomy" id="2283635"/>
    <lineage>
        <taxon>Bacteria</taxon>
        <taxon>Pseudomonadati</taxon>
        <taxon>Pseudomonadota</taxon>
        <taxon>Gammaproteobacteria</taxon>
        <taxon>Cellvibrionales</taxon>
        <taxon>Halieaceae</taxon>
        <taxon>Seongchinamella</taxon>
    </lineage>
</organism>
<dbReference type="Proteomes" id="UP000265509">
    <property type="component" value="Unassembled WGS sequence"/>
</dbReference>
<dbReference type="Gene3D" id="3.40.50.10540">
    <property type="entry name" value="Crotonobetainyl-coa:carnitine coa-transferase, domain 1"/>
    <property type="match status" value="2"/>
</dbReference>
<dbReference type="InterPro" id="IPR050483">
    <property type="entry name" value="CoA-transferase_III_domain"/>
</dbReference>
<reference evidence="3 4" key="1">
    <citation type="submission" date="2018-07" db="EMBL/GenBank/DDBJ databases">
        <title>Halioglobus sp. genome submission.</title>
        <authorList>
            <person name="Ye M.-Q."/>
            <person name="Du Z.-J."/>
        </authorList>
    </citation>
    <scope>NUCLEOTIDE SEQUENCE [LARGE SCALE GENOMIC DNA]</scope>
    <source>
        <strain evidence="3 4">U0301</strain>
    </source>
</reference>
<dbReference type="InterPro" id="IPR044855">
    <property type="entry name" value="CoA-Trfase_III_dom3_sf"/>
</dbReference>
<proteinExistence type="predicted"/>
<evidence type="ECO:0000256" key="1">
    <source>
        <dbReference type="ARBA" id="ARBA00022679"/>
    </source>
</evidence>
<dbReference type="InterPro" id="IPR023606">
    <property type="entry name" value="CoA-Trfase_III_dom_1_sf"/>
</dbReference>
<keyword evidence="1 3" id="KW-0808">Transferase</keyword>
<dbReference type="GO" id="GO:0008410">
    <property type="term" value="F:CoA-transferase activity"/>
    <property type="evidence" value="ECO:0007669"/>
    <property type="project" value="TreeGrafter"/>
</dbReference>
<accession>A0A3L7DWE4</accession>
<evidence type="ECO:0000256" key="2">
    <source>
        <dbReference type="SAM" id="MobiDB-lite"/>
    </source>
</evidence>
<dbReference type="PANTHER" id="PTHR48207:SF3">
    <property type="entry name" value="SUCCINATE--HYDROXYMETHYLGLUTARATE COA-TRANSFERASE"/>
    <property type="match status" value="1"/>
</dbReference>
<dbReference type="Gene3D" id="3.30.1540.10">
    <property type="entry name" value="formyl-coa transferase, domain 3"/>
    <property type="match status" value="2"/>
</dbReference>
<evidence type="ECO:0000313" key="4">
    <source>
        <dbReference type="Proteomes" id="UP000265509"/>
    </source>
</evidence>
<comment type="caution">
    <text evidence="3">The sequence shown here is derived from an EMBL/GenBank/DDBJ whole genome shotgun (WGS) entry which is preliminary data.</text>
</comment>